<keyword evidence="1" id="KW-0695">RNA-directed DNA polymerase</keyword>
<dbReference type="AlphaFoldDB" id="A0A4C1TY43"/>
<evidence type="ECO:0000313" key="1">
    <source>
        <dbReference type="EMBL" id="GBP18969.1"/>
    </source>
</evidence>
<keyword evidence="1" id="KW-0548">Nucleotidyltransferase</keyword>
<dbReference type="EMBL" id="BGZK01000103">
    <property type="protein sequence ID" value="GBP18969.1"/>
    <property type="molecule type" value="Genomic_DNA"/>
</dbReference>
<proteinExistence type="predicted"/>
<reference evidence="1 2" key="1">
    <citation type="journal article" date="2019" name="Commun. Biol.">
        <title>The bagworm genome reveals a unique fibroin gene that provides high tensile strength.</title>
        <authorList>
            <person name="Kono N."/>
            <person name="Nakamura H."/>
            <person name="Ohtoshi R."/>
            <person name="Tomita M."/>
            <person name="Numata K."/>
            <person name="Arakawa K."/>
        </authorList>
    </citation>
    <scope>NUCLEOTIDE SEQUENCE [LARGE SCALE GENOMIC DNA]</scope>
</reference>
<keyword evidence="2" id="KW-1185">Reference proteome</keyword>
<keyword evidence="1" id="KW-0808">Transferase</keyword>
<dbReference type="GO" id="GO:0003964">
    <property type="term" value="F:RNA-directed DNA polymerase activity"/>
    <property type="evidence" value="ECO:0007669"/>
    <property type="project" value="UniProtKB-KW"/>
</dbReference>
<accession>A0A4C1TY43</accession>
<name>A0A4C1TY43_EUMVA</name>
<organism evidence="1 2">
    <name type="scientific">Eumeta variegata</name>
    <name type="common">Bagworm moth</name>
    <name type="synonym">Eumeta japonica</name>
    <dbReference type="NCBI Taxonomy" id="151549"/>
    <lineage>
        <taxon>Eukaryota</taxon>
        <taxon>Metazoa</taxon>
        <taxon>Ecdysozoa</taxon>
        <taxon>Arthropoda</taxon>
        <taxon>Hexapoda</taxon>
        <taxon>Insecta</taxon>
        <taxon>Pterygota</taxon>
        <taxon>Neoptera</taxon>
        <taxon>Endopterygota</taxon>
        <taxon>Lepidoptera</taxon>
        <taxon>Glossata</taxon>
        <taxon>Ditrysia</taxon>
        <taxon>Tineoidea</taxon>
        <taxon>Psychidae</taxon>
        <taxon>Oiketicinae</taxon>
        <taxon>Eumeta</taxon>
    </lineage>
</organism>
<sequence length="154" mass="17709">MTKLNKLGSARAPHYRTGRARHLPRRAMVAMNRVFNDIFRTGHFPETQKGDKVITIPKTGKDLHRPENLRPSTLLSHMAKTFERALLHKLRPFCTDTGHCQFPPPTQFLRCCQRDTIRPLPDPSSSPARQLFIPNLYITYTDDIPTLQIGHLED</sequence>
<comment type="caution">
    <text evidence="1">The sequence shown here is derived from an EMBL/GenBank/DDBJ whole genome shotgun (WGS) entry which is preliminary data.</text>
</comment>
<protein>
    <submittedName>
        <fullName evidence="1">RNA-directed DNA polymerase from mobile element jockey</fullName>
    </submittedName>
</protein>
<evidence type="ECO:0000313" key="2">
    <source>
        <dbReference type="Proteomes" id="UP000299102"/>
    </source>
</evidence>
<dbReference type="OrthoDB" id="10020599at2759"/>
<gene>
    <name evidence="1" type="primary">pol</name>
    <name evidence="1" type="ORF">EVAR_78437_1</name>
</gene>
<dbReference type="Proteomes" id="UP000299102">
    <property type="component" value="Unassembled WGS sequence"/>
</dbReference>